<comment type="caution">
    <text evidence="1">The sequence shown here is derived from an EMBL/GenBank/DDBJ whole genome shotgun (WGS) entry which is preliminary data.</text>
</comment>
<dbReference type="InterPro" id="IPR012347">
    <property type="entry name" value="Ferritin-like"/>
</dbReference>
<sequence length="214" mass="23515">MDAASFRESVESAKATELNRLGSQKLLLALTDAELDRPTVLRVAADSENAARNTFETWASDEADPAAREAFAAVAEEETDHYDRVLSAMDEDTREAYDPADGGTLHSYLRGREDAVERIAAGLVGRGIVASKTHLQVISFFVNEPDEATANLFRELRTETEERIDEGLALLADHCETDADWERAQAVAEYVVQVAYDDYADSLEGMGLDPKPIC</sequence>
<evidence type="ECO:0000313" key="1">
    <source>
        <dbReference type="EMBL" id="MFC5366644.1"/>
    </source>
</evidence>
<dbReference type="InterPro" id="IPR009078">
    <property type="entry name" value="Ferritin-like_SF"/>
</dbReference>
<dbReference type="RefSeq" id="WP_227228017.1">
    <property type="nucleotide sequence ID" value="NZ_JAJCVJ010000001.1"/>
</dbReference>
<organism evidence="1 2">
    <name type="scientific">Salinirubrum litoreum</name>
    <dbReference type="NCBI Taxonomy" id="1126234"/>
    <lineage>
        <taxon>Archaea</taxon>
        <taxon>Methanobacteriati</taxon>
        <taxon>Methanobacteriota</taxon>
        <taxon>Stenosarchaea group</taxon>
        <taxon>Halobacteria</taxon>
        <taxon>Halobacteriales</taxon>
        <taxon>Haloferacaceae</taxon>
        <taxon>Salinirubrum</taxon>
    </lineage>
</organism>
<reference evidence="1 2" key="1">
    <citation type="journal article" date="2019" name="Int. J. Syst. Evol. Microbiol.">
        <title>The Global Catalogue of Microorganisms (GCM) 10K type strain sequencing project: providing services to taxonomists for standard genome sequencing and annotation.</title>
        <authorList>
            <consortium name="The Broad Institute Genomics Platform"/>
            <consortium name="The Broad Institute Genome Sequencing Center for Infectious Disease"/>
            <person name="Wu L."/>
            <person name="Ma J."/>
        </authorList>
    </citation>
    <scope>NUCLEOTIDE SEQUENCE [LARGE SCALE GENOMIC DNA]</scope>
    <source>
        <strain evidence="1 2">CGMCC 1.12237</strain>
    </source>
</reference>
<protein>
    <submittedName>
        <fullName evidence="1">Rubrerythrin family protein</fullName>
    </submittedName>
</protein>
<proteinExistence type="predicted"/>
<gene>
    <name evidence="1" type="ORF">ACFPJ5_06805</name>
</gene>
<dbReference type="AlphaFoldDB" id="A0ABD5R9D1"/>
<evidence type="ECO:0000313" key="2">
    <source>
        <dbReference type="Proteomes" id="UP001596201"/>
    </source>
</evidence>
<dbReference type="Proteomes" id="UP001596201">
    <property type="component" value="Unassembled WGS sequence"/>
</dbReference>
<keyword evidence="2" id="KW-1185">Reference proteome</keyword>
<dbReference type="EMBL" id="JBHSKX010000001">
    <property type="protein sequence ID" value="MFC5366644.1"/>
    <property type="molecule type" value="Genomic_DNA"/>
</dbReference>
<name>A0ABD5R9D1_9EURY</name>
<dbReference type="SUPFAM" id="SSF47240">
    <property type="entry name" value="Ferritin-like"/>
    <property type="match status" value="2"/>
</dbReference>
<dbReference type="Gene3D" id="1.20.1260.10">
    <property type="match status" value="1"/>
</dbReference>
<accession>A0ABD5R9D1</accession>